<dbReference type="KEGG" id="vsh:BSZ05_12260"/>
<accession>A0AAN1FGZ9</accession>
<dbReference type="SUPFAM" id="SSF53335">
    <property type="entry name" value="S-adenosyl-L-methionine-dependent methyltransferases"/>
    <property type="match status" value="1"/>
</dbReference>
<dbReference type="Gene3D" id="3.40.50.150">
    <property type="entry name" value="Vaccinia Virus protein VP39"/>
    <property type="match status" value="1"/>
</dbReference>
<dbReference type="PANTHER" id="PTHR43861">
    <property type="entry name" value="TRANS-ACONITATE 2-METHYLTRANSFERASE-RELATED"/>
    <property type="match status" value="1"/>
</dbReference>
<name>A0AAN1FGZ9_9VIBR</name>
<dbReference type="Proteomes" id="UP000197092">
    <property type="component" value="Chromosome 1"/>
</dbReference>
<evidence type="ECO:0000313" key="3">
    <source>
        <dbReference type="Proteomes" id="UP000197092"/>
    </source>
</evidence>
<protein>
    <recommendedName>
        <fullName evidence="1">Methyltransferase type 11 domain-containing protein</fullName>
    </recommendedName>
</protein>
<dbReference type="AlphaFoldDB" id="A0AAN1FGZ9"/>
<reference evidence="3" key="1">
    <citation type="submission" date="2016-12" db="EMBL/GenBank/DDBJ databases">
        <title>Comparative genomic analysis reveals the diversity, evolution, and environmental adaptation strategies of the genus Vibrio.</title>
        <authorList>
            <person name="Lin H."/>
            <person name="Wang X."/>
            <person name="Zhang X.-H."/>
        </authorList>
    </citation>
    <scope>NUCLEOTIDE SEQUENCE [LARGE SCALE GENOMIC DNA]</scope>
    <source>
        <strain evidence="3">QT6D1</strain>
    </source>
</reference>
<dbReference type="InterPro" id="IPR013216">
    <property type="entry name" value="Methyltransf_11"/>
</dbReference>
<dbReference type="RefSeq" id="WP_088876999.1">
    <property type="nucleotide sequence ID" value="NZ_CP018308.1"/>
</dbReference>
<proteinExistence type="predicted"/>
<sequence length="208" mass="23376">MSITSSFYAENADELAKQYNSLAATKVHHVWRKYWPSVGDNVLDIGAGSGRDSLWFTRLGCHVVACEPCKELLVLGSAHTGKEVVWLDDRLPDLKQLSKLNTKFDFILVSAVWMHIPSNLRKKALNALVNHLKNRGVIVISLRHGLFNDGRESYSVSVEELTELGNDFNLALVDVFNGEDIQHRQGVRWQTAVLRNNPSVDREGRHGS</sequence>
<evidence type="ECO:0000259" key="1">
    <source>
        <dbReference type="Pfam" id="PF08241"/>
    </source>
</evidence>
<dbReference type="CDD" id="cd02440">
    <property type="entry name" value="AdoMet_MTases"/>
    <property type="match status" value="1"/>
</dbReference>
<dbReference type="PANTHER" id="PTHR43861:SF1">
    <property type="entry name" value="TRANS-ACONITATE 2-METHYLTRANSFERASE"/>
    <property type="match status" value="1"/>
</dbReference>
<gene>
    <name evidence="2" type="ORF">BSZ05_12260</name>
</gene>
<dbReference type="Pfam" id="PF08241">
    <property type="entry name" value="Methyltransf_11"/>
    <property type="match status" value="1"/>
</dbReference>
<dbReference type="InterPro" id="IPR029063">
    <property type="entry name" value="SAM-dependent_MTases_sf"/>
</dbReference>
<organism evidence="2 3">
    <name type="scientific">Vibrio mediterranei</name>
    <dbReference type="NCBI Taxonomy" id="689"/>
    <lineage>
        <taxon>Bacteria</taxon>
        <taxon>Pseudomonadati</taxon>
        <taxon>Pseudomonadota</taxon>
        <taxon>Gammaproteobacteria</taxon>
        <taxon>Vibrionales</taxon>
        <taxon>Vibrionaceae</taxon>
        <taxon>Vibrio</taxon>
    </lineage>
</organism>
<dbReference type="GO" id="GO:0008757">
    <property type="term" value="F:S-adenosylmethionine-dependent methyltransferase activity"/>
    <property type="evidence" value="ECO:0007669"/>
    <property type="project" value="InterPro"/>
</dbReference>
<evidence type="ECO:0000313" key="2">
    <source>
        <dbReference type="EMBL" id="ASI90484.1"/>
    </source>
</evidence>
<feature type="domain" description="Methyltransferase type 11" evidence="1">
    <location>
        <begin position="43"/>
        <end position="140"/>
    </location>
</feature>
<dbReference type="EMBL" id="CP018308">
    <property type="protein sequence ID" value="ASI90484.1"/>
    <property type="molecule type" value="Genomic_DNA"/>
</dbReference>